<keyword evidence="7 11" id="KW-1133">Transmembrane helix</keyword>
<dbReference type="Proteomes" id="UP000232688">
    <property type="component" value="Unassembled WGS sequence"/>
</dbReference>
<feature type="transmembrane region" description="Helical" evidence="11">
    <location>
        <begin position="1242"/>
        <end position="1262"/>
    </location>
</feature>
<evidence type="ECO:0000256" key="5">
    <source>
        <dbReference type="ARBA" id="ARBA00022679"/>
    </source>
</evidence>
<dbReference type="GO" id="GO:0005886">
    <property type="term" value="C:plasma membrane"/>
    <property type="evidence" value="ECO:0007669"/>
    <property type="project" value="TreeGrafter"/>
</dbReference>
<dbReference type="EMBL" id="LLXH01000007">
    <property type="protein sequence ID" value="PKC76145.1"/>
    <property type="molecule type" value="Genomic_DNA"/>
</dbReference>
<feature type="transmembrane region" description="Helical" evidence="11">
    <location>
        <begin position="1463"/>
        <end position="1481"/>
    </location>
</feature>
<evidence type="ECO:0000259" key="12">
    <source>
        <dbReference type="SMART" id="SM01205"/>
    </source>
</evidence>
<dbReference type="SMART" id="SM01205">
    <property type="entry name" value="FKS1_dom1"/>
    <property type="match status" value="1"/>
</dbReference>
<keyword evidence="8 11" id="KW-0472">Membrane</keyword>
<evidence type="ECO:0000256" key="3">
    <source>
        <dbReference type="ARBA" id="ARBA00012589"/>
    </source>
</evidence>
<keyword evidence="4" id="KW-0328">Glycosyltransferase</keyword>
<reference evidence="13 14" key="1">
    <citation type="submission" date="2017-10" db="EMBL/GenBank/DDBJ databases">
        <title>Extensive intraspecific genome diversity in a model arbuscular mycorrhizal fungus.</title>
        <authorList>
            <person name="Chen E.C.H."/>
            <person name="Morin E."/>
            <person name="Baudet D."/>
            <person name="Noel J."/>
            <person name="Ndikumana S."/>
            <person name="Charron P."/>
            <person name="St-Onge C."/>
            <person name="Giorgi J."/>
            <person name="Grigoriev I.V."/>
            <person name="Roux C."/>
            <person name="Martin F.M."/>
            <person name="Corradi N."/>
        </authorList>
    </citation>
    <scope>NUCLEOTIDE SEQUENCE [LARGE SCALE GENOMIC DNA]</scope>
    <source>
        <strain evidence="13 14">A1</strain>
    </source>
</reference>
<proteinExistence type="inferred from homology"/>
<evidence type="ECO:0000313" key="14">
    <source>
        <dbReference type="Proteomes" id="UP000232688"/>
    </source>
</evidence>
<evidence type="ECO:0000256" key="9">
    <source>
        <dbReference type="ARBA" id="ARBA00047777"/>
    </source>
</evidence>
<keyword evidence="5" id="KW-0808">Transferase</keyword>
<comment type="subcellular location">
    <subcellularLocation>
        <location evidence="1">Membrane</location>
        <topology evidence="1">Multi-pass membrane protein</topology>
    </subcellularLocation>
</comment>
<evidence type="ECO:0000256" key="10">
    <source>
        <dbReference type="SAM" id="MobiDB-lite"/>
    </source>
</evidence>
<accession>A0A2N0SKS1</accession>
<dbReference type="GO" id="GO:0006075">
    <property type="term" value="P:(1-&gt;3)-beta-D-glucan biosynthetic process"/>
    <property type="evidence" value="ECO:0007669"/>
    <property type="project" value="InterPro"/>
</dbReference>
<evidence type="ECO:0000256" key="11">
    <source>
        <dbReference type="SAM" id="Phobius"/>
    </source>
</evidence>
<dbReference type="GO" id="GO:0003843">
    <property type="term" value="F:1,3-beta-D-glucan synthase activity"/>
    <property type="evidence" value="ECO:0007669"/>
    <property type="project" value="UniProtKB-EC"/>
</dbReference>
<dbReference type="GO" id="GO:0000148">
    <property type="term" value="C:1,3-beta-D-glucan synthase complex"/>
    <property type="evidence" value="ECO:0007669"/>
    <property type="project" value="InterPro"/>
</dbReference>
<dbReference type="EC" id="2.4.1.34" evidence="3"/>
<dbReference type="Pfam" id="PF23605">
    <property type="entry name" value="FKS1_dom2"/>
    <property type="match status" value="1"/>
</dbReference>
<name>A0A2N0SKS1_9GLOM</name>
<dbReference type="PANTHER" id="PTHR12741">
    <property type="entry name" value="LYST-INTERACTING PROTEIN LIP5 DOPAMINE RESPONSIVE PROTEIN DRG-1"/>
    <property type="match status" value="1"/>
</dbReference>
<feature type="transmembrane region" description="Helical" evidence="11">
    <location>
        <begin position="489"/>
        <end position="509"/>
    </location>
</feature>
<organism evidence="13 14">
    <name type="scientific">Rhizophagus irregularis</name>
    <dbReference type="NCBI Taxonomy" id="588596"/>
    <lineage>
        <taxon>Eukaryota</taxon>
        <taxon>Fungi</taxon>
        <taxon>Fungi incertae sedis</taxon>
        <taxon>Mucoromycota</taxon>
        <taxon>Glomeromycotina</taxon>
        <taxon>Glomeromycetes</taxon>
        <taxon>Glomerales</taxon>
        <taxon>Glomeraceae</taxon>
        <taxon>Rhizophagus</taxon>
    </lineage>
</organism>
<evidence type="ECO:0000313" key="13">
    <source>
        <dbReference type="EMBL" id="PKC76145.1"/>
    </source>
</evidence>
<feature type="transmembrane region" description="Helical" evidence="11">
    <location>
        <begin position="1148"/>
        <end position="1168"/>
    </location>
</feature>
<feature type="transmembrane region" description="Helical" evidence="11">
    <location>
        <begin position="1268"/>
        <end position="1286"/>
    </location>
</feature>
<dbReference type="Pfam" id="PF02364">
    <property type="entry name" value="Glucan_synthase"/>
    <property type="match status" value="1"/>
</dbReference>
<comment type="catalytic activity">
    <reaction evidence="9">
        <text>[(1-&gt;3)-beta-D-glucosyl](n) + UDP-alpha-D-glucose = [(1-&gt;3)-beta-D-glucosyl](n+1) + UDP + H(+)</text>
        <dbReference type="Rhea" id="RHEA:21476"/>
        <dbReference type="Rhea" id="RHEA-COMP:11146"/>
        <dbReference type="Rhea" id="RHEA-COMP:14303"/>
        <dbReference type="ChEBI" id="CHEBI:15378"/>
        <dbReference type="ChEBI" id="CHEBI:37671"/>
        <dbReference type="ChEBI" id="CHEBI:58223"/>
        <dbReference type="ChEBI" id="CHEBI:58885"/>
        <dbReference type="EC" id="2.4.1.34"/>
    </reaction>
</comment>
<dbReference type="InterPro" id="IPR056261">
    <property type="entry name" value="FKS1-like_dom2"/>
</dbReference>
<feature type="transmembrane region" description="Helical" evidence="11">
    <location>
        <begin position="1109"/>
        <end position="1128"/>
    </location>
</feature>
<feature type="transmembrane region" description="Helical" evidence="11">
    <location>
        <begin position="307"/>
        <end position="327"/>
    </location>
</feature>
<evidence type="ECO:0000256" key="4">
    <source>
        <dbReference type="ARBA" id="ARBA00022676"/>
    </source>
</evidence>
<feature type="transmembrane region" description="Helical" evidence="11">
    <location>
        <begin position="1515"/>
        <end position="1544"/>
    </location>
</feature>
<dbReference type="PANTHER" id="PTHR12741:SF48">
    <property type="entry name" value="1,3-BETA-GLUCAN SYNTHASE COMPONENT FKS1-RELATED"/>
    <property type="match status" value="1"/>
</dbReference>
<dbReference type="InterPro" id="IPR003440">
    <property type="entry name" value="Glyco_trans_48_dom"/>
</dbReference>
<feature type="transmembrane region" description="Helical" evidence="11">
    <location>
        <begin position="1350"/>
        <end position="1374"/>
    </location>
</feature>
<feature type="transmembrane region" description="Helical" evidence="11">
    <location>
        <begin position="1564"/>
        <end position="1588"/>
    </location>
</feature>
<evidence type="ECO:0000256" key="1">
    <source>
        <dbReference type="ARBA" id="ARBA00004141"/>
    </source>
</evidence>
<feature type="transmembrane region" description="Helical" evidence="11">
    <location>
        <begin position="399"/>
        <end position="421"/>
    </location>
</feature>
<dbReference type="VEuPathDB" id="FungiDB:FUN_001477"/>
<dbReference type="VEuPathDB" id="FungiDB:RhiirFUN_026461"/>
<evidence type="ECO:0000256" key="7">
    <source>
        <dbReference type="ARBA" id="ARBA00022989"/>
    </source>
</evidence>
<comment type="similarity">
    <text evidence="2">Belongs to the glycosyltransferase 48 family.</text>
</comment>
<dbReference type="InterPro" id="IPR026899">
    <property type="entry name" value="FKS1-like_dom1"/>
</dbReference>
<dbReference type="VEuPathDB" id="FungiDB:RhiirA1_333156"/>
<gene>
    <name evidence="13" type="ORF">RhiirA1_333156</name>
</gene>
<feature type="transmembrane region" description="Helical" evidence="11">
    <location>
        <begin position="515"/>
        <end position="533"/>
    </location>
</feature>
<evidence type="ECO:0000256" key="6">
    <source>
        <dbReference type="ARBA" id="ARBA00022692"/>
    </source>
</evidence>
<feature type="transmembrane region" description="Helical" evidence="11">
    <location>
        <begin position="1432"/>
        <end position="1457"/>
    </location>
</feature>
<evidence type="ECO:0000256" key="2">
    <source>
        <dbReference type="ARBA" id="ARBA00009040"/>
    </source>
</evidence>
<feature type="region of interest" description="Disordered" evidence="10">
    <location>
        <begin position="1"/>
        <end position="37"/>
    </location>
</feature>
<keyword evidence="6 11" id="KW-0812">Transmembrane</keyword>
<sequence>MAYSQLNNVNNSDIPPAQQTSQQIHNCDHSSQDSQTNDQYTRLNDSTSLYLTNFNFNRLDIQEIFNTLKNKFGFQEDNSRNMFDYLMCMLDSRASRTNPYQALLTLHVDYIGGIDANYRKWCFALGFGGNVDSENDLQDNEQWNKRMDSISKYPEEMVRQLALWLLLWGEASSVRFMSECLCFIFKLAYDYDKSSKSSQVQLLERDYLDNIITPIYRYIKDQCYEDKPKDHAETIGYDDINQLFWYRETINSIVFQKKSDSPIKNIMDVHHSKRYLKLRHVKWDLVFIKTYKEKRTWLHLVVNFTRIWIIEFTIFWYFMTYIILSLNKHKLEPAVQWSIVAIGGAISTFLMIIGSICELFFDPLRINLILIQLLILIIIVFIINFVPIYIIMKDPTSSISLIVGMVHFVISLITTFMFAIIPKSHIFRKSEALHAFTANYAHLSNKDRAVSIGFWFCVFGCKLVVSYFLSYLFVDFFESMLKMKVIDSTLYSLILVLAIVTMFSCYLILLFSSTYLWYVIWNVIFSIAICTLGRPIRTSQKDNFTMLPKHICTKILGLNNMEVSYVSPIWNSIITSMYNEHQLSIKNFESLLYLQGNDRDSWNSPPIFVNHNDEQYYQPMSEVERRITFFAKSLSNNIQDPLPIQKMPTFTVFTPHYSEKILLSLREICEMDQNSRINWFEYLKQLHSTEWENYEKNDTIDIWDSIRIQDYLKEDNLTKEDENLRKRKWVSRRAQTLFRTISGFMNYQKAIKLLYRIENPEIVASCTNDPEKLENEMASVARRKFKFLVSMQRYNEFDEEEQKNVDFLLRSYPDLQIAYLDQVPWENKEIEPKFFSVLIDGHCEILPDGKRKPIYRIQLPGNPFLGDGKSDNQNHAIIFCRGEYIQLIDANQDNYFEECLKIKNILGEFDQYNIPEELIPKSEEKSSDTKPRTDDIKVTISPYSSVSESSKKHPVAIVGTCEYIFSKNYGALGDLTAGKGQAFSTLTQRFTAKVGGRLHYGHTDFLNAIFMTTRGGISKAMKGLHLSEDIFAGINSFSRGGRIKHCEYIQCSKGRDIGLDSILHFTTKTSTGMGEQNLSREYYYLGTQLSLDRFLTFFYAHPGFHFNHVFIILSVHLLMLSIMFIGAIRAVLPVCNNSHSECSNFIPVINWIKCSIILIIVASFIDFLPLFSQELEENGLVRSAIRFGKHLMSLSPFFEVFNTQIYANSIMTNLKFGGAKYIFSGRGFPTTRIPFSTLYSRFSGPSIFFGMRILLILLFVSLTMWISYFIYFWFLIIALCVSPFLFNPHQFSFVEFISDYREFLIWMYSESGTHANSWIDHCRASMTMIINHKLGYHSGKLVEDASHPSFTTAIFGEIISSFIMAAIFIIVLIFVKSFDPATSGLPNTGLSVVIYVTTIAIGPILMNTIALFGLYLVLFCLKSIFKRWIDKFGVLINTIAHTFAIINLVSTIEYLWIIESGKPVNAILSVIVISAVQRFVFKVITNFYGKKLGFLSITQPFRDKIIEMSLFANDFVLGHILLFMLAPICLIPRIDTLHFIILFWSKPNKKVSAPISLREQKCNVWIYGLVFFIIYMFFMGLIIGPIVINKSFLNHIFHHMSKS</sequence>
<protein>
    <recommendedName>
        <fullName evidence="3">1,3-beta-glucan synthase</fullName>
        <ecNumber evidence="3">2.4.1.34</ecNumber>
    </recommendedName>
</protein>
<dbReference type="GO" id="GO:0051278">
    <property type="term" value="P:fungal-type cell wall polysaccharide biosynthetic process"/>
    <property type="evidence" value="ECO:0007669"/>
    <property type="project" value="TreeGrafter"/>
</dbReference>
<reference evidence="13 14" key="2">
    <citation type="submission" date="2017-10" db="EMBL/GenBank/DDBJ databases">
        <title>Genome analyses suggest a sexual origin of heterokaryosis in a supposedly ancient asexual fungus.</title>
        <authorList>
            <person name="Corradi N."/>
            <person name="Sedzielewska K."/>
            <person name="Noel J."/>
            <person name="Charron P."/>
            <person name="Farinelli L."/>
            <person name="Marton T."/>
            <person name="Kruger M."/>
            <person name="Pelin A."/>
            <person name="Brachmann A."/>
            <person name="Corradi N."/>
        </authorList>
    </citation>
    <scope>NUCLEOTIDE SEQUENCE [LARGE SCALE GENOMIC DNA]</scope>
    <source>
        <strain evidence="13 14">A1</strain>
    </source>
</reference>
<feature type="compositionally biased region" description="Polar residues" evidence="10">
    <location>
        <begin position="1"/>
        <end position="25"/>
    </location>
</feature>
<dbReference type="Pfam" id="PF14288">
    <property type="entry name" value="FKS1_dom1"/>
    <property type="match status" value="1"/>
</dbReference>
<comment type="caution">
    <text evidence="13">The sequence shown here is derived from an EMBL/GenBank/DDBJ whole genome shotgun (WGS) entry which is preliminary data.</text>
</comment>
<evidence type="ECO:0000256" key="8">
    <source>
        <dbReference type="ARBA" id="ARBA00023136"/>
    </source>
</evidence>
<feature type="transmembrane region" description="Helical" evidence="11">
    <location>
        <begin position="1394"/>
        <end position="1420"/>
    </location>
</feature>
<feature type="transmembrane region" description="Helical" evidence="11">
    <location>
        <begin position="367"/>
        <end position="392"/>
    </location>
</feature>
<feature type="transmembrane region" description="Helical" evidence="11">
    <location>
        <begin position="339"/>
        <end position="361"/>
    </location>
</feature>
<feature type="domain" description="1,3-beta-glucan synthase component FKS1-like" evidence="12">
    <location>
        <begin position="155"/>
        <end position="258"/>
    </location>
</feature>
<feature type="transmembrane region" description="Helical" evidence="11">
    <location>
        <begin position="452"/>
        <end position="477"/>
    </location>
</feature>